<feature type="non-terminal residue" evidence="1">
    <location>
        <position position="1"/>
    </location>
</feature>
<evidence type="ECO:0000313" key="1">
    <source>
        <dbReference type="EMBL" id="KIM56787.1"/>
    </source>
</evidence>
<dbReference type="EMBL" id="KN822110">
    <property type="protein sequence ID" value="KIM56787.1"/>
    <property type="molecule type" value="Genomic_DNA"/>
</dbReference>
<dbReference type="AlphaFoldDB" id="A0A0C2ZWD5"/>
<protein>
    <submittedName>
        <fullName evidence="1">Uncharacterized protein</fullName>
    </submittedName>
</protein>
<name>A0A0C2ZWD5_9AGAM</name>
<reference evidence="1 2" key="1">
    <citation type="submission" date="2014-04" db="EMBL/GenBank/DDBJ databases">
        <authorList>
            <consortium name="DOE Joint Genome Institute"/>
            <person name="Kuo A."/>
            <person name="Kohler A."/>
            <person name="Nagy L.G."/>
            <person name="Floudas D."/>
            <person name="Copeland A."/>
            <person name="Barry K.W."/>
            <person name="Cichocki N."/>
            <person name="Veneault-Fourrey C."/>
            <person name="LaButti K."/>
            <person name="Lindquist E.A."/>
            <person name="Lipzen A."/>
            <person name="Lundell T."/>
            <person name="Morin E."/>
            <person name="Murat C."/>
            <person name="Sun H."/>
            <person name="Tunlid A."/>
            <person name="Henrissat B."/>
            <person name="Grigoriev I.V."/>
            <person name="Hibbett D.S."/>
            <person name="Martin F."/>
            <person name="Nordberg H.P."/>
            <person name="Cantor M.N."/>
            <person name="Hua S.X."/>
        </authorList>
    </citation>
    <scope>NUCLEOTIDE SEQUENCE [LARGE SCALE GENOMIC DNA]</scope>
    <source>
        <strain evidence="1 2">Foug A</strain>
    </source>
</reference>
<gene>
    <name evidence="1" type="ORF">SCLCIDRAFT_131839</name>
</gene>
<evidence type="ECO:0000313" key="2">
    <source>
        <dbReference type="Proteomes" id="UP000053989"/>
    </source>
</evidence>
<dbReference type="OrthoDB" id="3229437at2759"/>
<dbReference type="InParanoid" id="A0A0C2ZWD5"/>
<dbReference type="Proteomes" id="UP000053989">
    <property type="component" value="Unassembled WGS sequence"/>
</dbReference>
<reference evidence="2" key="2">
    <citation type="submission" date="2015-01" db="EMBL/GenBank/DDBJ databases">
        <title>Evolutionary Origins and Diversification of the Mycorrhizal Mutualists.</title>
        <authorList>
            <consortium name="DOE Joint Genome Institute"/>
            <consortium name="Mycorrhizal Genomics Consortium"/>
            <person name="Kohler A."/>
            <person name="Kuo A."/>
            <person name="Nagy L.G."/>
            <person name="Floudas D."/>
            <person name="Copeland A."/>
            <person name="Barry K.W."/>
            <person name="Cichocki N."/>
            <person name="Veneault-Fourrey C."/>
            <person name="LaButti K."/>
            <person name="Lindquist E.A."/>
            <person name="Lipzen A."/>
            <person name="Lundell T."/>
            <person name="Morin E."/>
            <person name="Murat C."/>
            <person name="Riley R."/>
            <person name="Ohm R."/>
            <person name="Sun H."/>
            <person name="Tunlid A."/>
            <person name="Henrissat B."/>
            <person name="Grigoriev I.V."/>
            <person name="Hibbett D.S."/>
            <person name="Martin F."/>
        </authorList>
    </citation>
    <scope>NUCLEOTIDE SEQUENCE [LARGE SCALE GENOMIC DNA]</scope>
    <source>
        <strain evidence="2">Foug A</strain>
    </source>
</reference>
<organism evidence="1 2">
    <name type="scientific">Scleroderma citrinum Foug A</name>
    <dbReference type="NCBI Taxonomy" id="1036808"/>
    <lineage>
        <taxon>Eukaryota</taxon>
        <taxon>Fungi</taxon>
        <taxon>Dikarya</taxon>
        <taxon>Basidiomycota</taxon>
        <taxon>Agaricomycotina</taxon>
        <taxon>Agaricomycetes</taxon>
        <taxon>Agaricomycetidae</taxon>
        <taxon>Boletales</taxon>
        <taxon>Sclerodermatineae</taxon>
        <taxon>Sclerodermataceae</taxon>
        <taxon>Scleroderma</taxon>
    </lineage>
</organism>
<keyword evidence="2" id="KW-1185">Reference proteome</keyword>
<accession>A0A0C2ZWD5</accession>
<dbReference type="HOGENOM" id="CLU_2747139_0_0_1"/>
<sequence length="71" mass="7939">ILATCPTYENQCQVLKSASEDLVTSDTLGTKLGRCRRSAPLRHLRIQKQRFLTLPEVPLCNIGIILTSPLF</sequence>
<proteinExistence type="predicted"/>